<organism evidence="1 2">
    <name type="scientific">Ataeniobius toweri</name>
    <dbReference type="NCBI Taxonomy" id="208326"/>
    <lineage>
        <taxon>Eukaryota</taxon>
        <taxon>Metazoa</taxon>
        <taxon>Chordata</taxon>
        <taxon>Craniata</taxon>
        <taxon>Vertebrata</taxon>
        <taxon>Euteleostomi</taxon>
        <taxon>Actinopterygii</taxon>
        <taxon>Neopterygii</taxon>
        <taxon>Teleostei</taxon>
        <taxon>Neoteleostei</taxon>
        <taxon>Acanthomorphata</taxon>
        <taxon>Ovalentaria</taxon>
        <taxon>Atherinomorphae</taxon>
        <taxon>Cyprinodontiformes</taxon>
        <taxon>Goodeidae</taxon>
        <taxon>Ataeniobius</taxon>
    </lineage>
</organism>
<evidence type="ECO:0000313" key="1">
    <source>
        <dbReference type="EMBL" id="MED6244520.1"/>
    </source>
</evidence>
<accession>A0ABU7B335</accession>
<evidence type="ECO:0000313" key="2">
    <source>
        <dbReference type="Proteomes" id="UP001345963"/>
    </source>
</evidence>
<reference evidence="1 2" key="1">
    <citation type="submission" date="2021-07" db="EMBL/GenBank/DDBJ databases">
        <authorList>
            <person name="Palmer J.M."/>
        </authorList>
    </citation>
    <scope>NUCLEOTIDE SEQUENCE [LARGE SCALE GENOMIC DNA]</scope>
    <source>
        <strain evidence="1 2">AT_MEX2019</strain>
        <tissue evidence="1">Muscle</tissue>
    </source>
</reference>
<sequence length="99" mass="11249">MLTHLSPFPDTLHLLFRVELTSVQFVNSHVVSRHFTKSIQSNHTDFKSGTYIPINSDYQTVQSDSVYYSNCLKSFSVQESAADFIESVTCSIDSSWMSM</sequence>
<proteinExistence type="predicted"/>
<dbReference type="EMBL" id="JAHUTI010039639">
    <property type="protein sequence ID" value="MED6244520.1"/>
    <property type="molecule type" value="Genomic_DNA"/>
</dbReference>
<comment type="caution">
    <text evidence="1">The sequence shown here is derived from an EMBL/GenBank/DDBJ whole genome shotgun (WGS) entry which is preliminary data.</text>
</comment>
<name>A0ABU7B335_9TELE</name>
<dbReference type="Proteomes" id="UP001345963">
    <property type="component" value="Unassembled WGS sequence"/>
</dbReference>
<protein>
    <submittedName>
        <fullName evidence="1">Uncharacterized protein</fullName>
    </submittedName>
</protein>
<gene>
    <name evidence="1" type="ORF">ATANTOWER_014418</name>
</gene>
<keyword evidence="2" id="KW-1185">Reference proteome</keyword>